<dbReference type="EMBL" id="QRUH01000010">
    <property type="protein sequence ID" value="RGR47710.1"/>
    <property type="molecule type" value="Genomic_DNA"/>
</dbReference>
<dbReference type="PANTHER" id="PTHR30146">
    <property type="entry name" value="LACI-RELATED TRANSCRIPTIONAL REPRESSOR"/>
    <property type="match status" value="1"/>
</dbReference>
<dbReference type="EMBL" id="QSUB01000004">
    <property type="protein sequence ID" value="RGN04201.1"/>
    <property type="molecule type" value="Genomic_DNA"/>
</dbReference>
<dbReference type="SUPFAM" id="SSF47413">
    <property type="entry name" value="lambda repressor-like DNA-binding domains"/>
    <property type="match status" value="1"/>
</dbReference>
<evidence type="ECO:0000313" key="11">
    <source>
        <dbReference type="EMBL" id="RGV62939.1"/>
    </source>
</evidence>
<dbReference type="Proteomes" id="UP000285839">
    <property type="component" value="Unassembled WGS sequence"/>
</dbReference>
<proteinExistence type="predicted"/>
<dbReference type="Proteomes" id="UP000285897">
    <property type="component" value="Unassembled WGS sequence"/>
</dbReference>
<dbReference type="EMBL" id="CYZD01000007">
    <property type="protein sequence ID" value="CUO26841.1"/>
    <property type="molecule type" value="Genomic_DNA"/>
</dbReference>
<evidence type="ECO:0000313" key="17">
    <source>
        <dbReference type="Proteomes" id="UP000261105"/>
    </source>
</evidence>
<evidence type="ECO:0000313" key="15">
    <source>
        <dbReference type="EMBL" id="RHL46776.1"/>
    </source>
</evidence>
<dbReference type="EMBL" id="QRJH01000007">
    <property type="protein sequence ID" value="RHH16914.1"/>
    <property type="molecule type" value="Genomic_DNA"/>
</dbReference>
<evidence type="ECO:0000313" key="25">
    <source>
        <dbReference type="Proteomes" id="UP000285897"/>
    </source>
</evidence>
<dbReference type="Proteomes" id="UP000284267">
    <property type="component" value="Unassembled WGS sequence"/>
</dbReference>
<evidence type="ECO:0000313" key="13">
    <source>
        <dbReference type="EMBL" id="RHH16914.1"/>
    </source>
</evidence>
<accession>A0A174DML5</accession>
<dbReference type="EMBL" id="QRZI01000008">
    <property type="protein sequence ID" value="RGV62939.1"/>
    <property type="molecule type" value="Genomic_DNA"/>
</dbReference>
<evidence type="ECO:0000313" key="14">
    <source>
        <dbReference type="EMBL" id="RHK94163.1"/>
    </source>
</evidence>
<evidence type="ECO:0000313" key="16">
    <source>
        <dbReference type="Proteomes" id="UP000095409"/>
    </source>
</evidence>
<evidence type="ECO:0000313" key="9">
    <source>
        <dbReference type="EMBL" id="RGQ04440.1"/>
    </source>
</evidence>
<evidence type="ECO:0000313" key="8">
    <source>
        <dbReference type="EMBL" id="RGN85703.1"/>
    </source>
</evidence>
<dbReference type="InterPro" id="IPR010982">
    <property type="entry name" value="Lambda_DNA-bd_dom_sf"/>
</dbReference>
<dbReference type="EMBL" id="QROE01000005">
    <property type="protein sequence ID" value="RHK94163.1"/>
    <property type="molecule type" value="Genomic_DNA"/>
</dbReference>
<reference evidence="6 16" key="1">
    <citation type="submission" date="2015-09" db="EMBL/GenBank/DDBJ databases">
        <authorList>
            <consortium name="Pathogen Informatics"/>
        </authorList>
    </citation>
    <scope>NUCLEOTIDE SEQUENCE [LARGE SCALE GENOMIC DNA]</scope>
    <source>
        <strain evidence="6 16">2789STDY5608837</strain>
    </source>
</reference>
<dbReference type="OrthoDB" id="9775106at2"/>
<evidence type="ECO:0000256" key="3">
    <source>
        <dbReference type="ARBA" id="ARBA00023163"/>
    </source>
</evidence>
<feature type="domain" description="HTH lacI-type" evidence="4">
    <location>
        <begin position="6"/>
        <end position="63"/>
    </location>
</feature>
<protein>
    <submittedName>
        <fullName evidence="7">LacI family transcriptional regulator</fullName>
    </submittedName>
    <submittedName>
        <fullName evidence="6">Purine nucleotide synthesis repressor</fullName>
    </submittedName>
</protein>
<dbReference type="Proteomes" id="UP000261222">
    <property type="component" value="Unassembled WGS sequence"/>
</dbReference>
<dbReference type="InterPro" id="IPR001761">
    <property type="entry name" value="Peripla_BP/Lac1_sug-bd_dom"/>
</dbReference>
<dbReference type="PANTHER" id="PTHR30146:SF109">
    <property type="entry name" value="HTH-TYPE TRANSCRIPTIONAL REGULATOR GALS"/>
    <property type="match status" value="1"/>
</dbReference>
<dbReference type="PROSITE" id="PS50932">
    <property type="entry name" value="HTH_LACI_2"/>
    <property type="match status" value="1"/>
</dbReference>
<dbReference type="EMBL" id="QSUZ01000022">
    <property type="protein sequence ID" value="RGN85703.1"/>
    <property type="molecule type" value="Genomic_DNA"/>
</dbReference>
<evidence type="ECO:0000313" key="22">
    <source>
        <dbReference type="Proteomes" id="UP000284267"/>
    </source>
</evidence>
<evidence type="ECO:0000256" key="1">
    <source>
        <dbReference type="ARBA" id="ARBA00023015"/>
    </source>
</evidence>
<evidence type="ECO:0000313" key="19">
    <source>
        <dbReference type="Proteomes" id="UP000265828"/>
    </source>
</evidence>
<evidence type="ECO:0000313" key="18">
    <source>
        <dbReference type="Proteomes" id="UP000261222"/>
    </source>
</evidence>
<dbReference type="Proteomes" id="UP000095409">
    <property type="component" value="Unassembled WGS sequence"/>
</dbReference>
<dbReference type="Proteomes" id="UP000283585">
    <property type="component" value="Unassembled WGS sequence"/>
</dbReference>
<dbReference type="Pfam" id="PF00532">
    <property type="entry name" value="Peripla_BP_1"/>
    <property type="match status" value="1"/>
</dbReference>
<dbReference type="EMBL" id="QSJW01000004">
    <property type="protein sequence ID" value="RHE13026.1"/>
    <property type="molecule type" value="Genomic_DNA"/>
</dbReference>
<dbReference type="CDD" id="cd01392">
    <property type="entry name" value="HTH_LacI"/>
    <property type="match status" value="1"/>
</dbReference>
<keyword evidence="2" id="KW-0238">DNA-binding</keyword>
<evidence type="ECO:0000313" key="21">
    <source>
        <dbReference type="Proteomes" id="UP000284024"/>
    </source>
</evidence>
<dbReference type="GO" id="GO:0003700">
    <property type="term" value="F:DNA-binding transcription factor activity"/>
    <property type="evidence" value="ECO:0007669"/>
    <property type="project" value="TreeGrafter"/>
</dbReference>
<evidence type="ECO:0000313" key="10">
    <source>
        <dbReference type="EMBL" id="RGR47710.1"/>
    </source>
</evidence>
<evidence type="ECO:0000313" key="24">
    <source>
        <dbReference type="Proteomes" id="UP000285839"/>
    </source>
</evidence>
<dbReference type="EMBL" id="QRSS01000010">
    <property type="protein sequence ID" value="RGQ04440.1"/>
    <property type="molecule type" value="Genomic_DNA"/>
</dbReference>
<dbReference type="Gene3D" id="1.10.260.40">
    <property type="entry name" value="lambda repressor-like DNA-binding domains"/>
    <property type="match status" value="1"/>
</dbReference>
<gene>
    <name evidence="6" type="primary">purR_1</name>
    <name evidence="15" type="ORF">DW021_11255</name>
    <name evidence="14" type="ORF">DW040_10780</name>
    <name evidence="13" type="ORF">DW222_12770</name>
    <name evidence="12" type="ORF">DW767_06540</name>
    <name evidence="11" type="ORF">DWW07_11520</name>
    <name evidence="10" type="ORF">DWY46_12820</name>
    <name evidence="9" type="ORF">DWZ12_09640</name>
    <name evidence="8" type="ORF">DXB38_13615</name>
    <name evidence="7" type="ORF">DXB81_09525</name>
    <name evidence="6" type="ORF">ERS852394_01831</name>
</gene>
<dbReference type="SUPFAM" id="SSF53822">
    <property type="entry name" value="Periplasmic binding protein-like I"/>
    <property type="match status" value="1"/>
</dbReference>
<dbReference type="SMART" id="SM00354">
    <property type="entry name" value="HTH_LACI"/>
    <property type="match status" value="1"/>
</dbReference>
<evidence type="ECO:0000259" key="5">
    <source>
        <dbReference type="PROSITE" id="PS50943"/>
    </source>
</evidence>
<dbReference type="GO" id="GO:0000976">
    <property type="term" value="F:transcription cis-regulatory region binding"/>
    <property type="evidence" value="ECO:0007669"/>
    <property type="project" value="TreeGrafter"/>
</dbReference>
<dbReference type="EMBL" id="QROS01000007">
    <property type="protein sequence ID" value="RHL46776.1"/>
    <property type="molecule type" value="Genomic_DNA"/>
</dbReference>
<name>A0A174DML5_9FIRM</name>
<dbReference type="Proteomes" id="UP000284644">
    <property type="component" value="Unassembled WGS sequence"/>
</dbReference>
<evidence type="ECO:0000313" key="12">
    <source>
        <dbReference type="EMBL" id="RHE13026.1"/>
    </source>
</evidence>
<keyword evidence="3" id="KW-0804">Transcription</keyword>
<dbReference type="AlphaFoldDB" id="A0A174DML5"/>
<evidence type="ECO:0000256" key="2">
    <source>
        <dbReference type="ARBA" id="ARBA00023125"/>
    </source>
</evidence>
<evidence type="ECO:0000259" key="4">
    <source>
        <dbReference type="PROSITE" id="PS50932"/>
    </source>
</evidence>
<dbReference type="Proteomes" id="UP000261105">
    <property type="component" value="Unassembled WGS sequence"/>
</dbReference>
<dbReference type="InterPro" id="IPR028082">
    <property type="entry name" value="Peripla_BP_I"/>
</dbReference>
<keyword evidence="1" id="KW-0805">Transcription regulation</keyword>
<dbReference type="PROSITE" id="PS50943">
    <property type="entry name" value="HTH_CROC1"/>
    <property type="match status" value="1"/>
</dbReference>
<dbReference type="Pfam" id="PF00356">
    <property type="entry name" value="LacI"/>
    <property type="match status" value="1"/>
</dbReference>
<organism evidence="6 16">
    <name type="scientific">Blautia obeum</name>
    <dbReference type="NCBI Taxonomy" id="40520"/>
    <lineage>
        <taxon>Bacteria</taxon>
        <taxon>Bacillati</taxon>
        <taxon>Bacillota</taxon>
        <taxon>Clostridia</taxon>
        <taxon>Lachnospirales</taxon>
        <taxon>Lachnospiraceae</taxon>
        <taxon>Blautia</taxon>
    </lineage>
</organism>
<dbReference type="RefSeq" id="WP_044924950.1">
    <property type="nucleotide sequence ID" value="NZ_CABHNB010000048.1"/>
</dbReference>
<evidence type="ECO:0000313" key="20">
    <source>
        <dbReference type="Proteomes" id="UP000283585"/>
    </source>
</evidence>
<dbReference type="Gene3D" id="3.40.50.2300">
    <property type="match status" value="2"/>
</dbReference>
<dbReference type="GeneID" id="79802834"/>
<evidence type="ECO:0000313" key="23">
    <source>
        <dbReference type="Proteomes" id="UP000284644"/>
    </source>
</evidence>
<evidence type="ECO:0000313" key="7">
    <source>
        <dbReference type="EMBL" id="RGN04201.1"/>
    </source>
</evidence>
<feature type="domain" description="HTH cro/C1-type" evidence="5">
    <location>
        <begin position="7"/>
        <end position="35"/>
    </location>
</feature>
<sequence>MAKKKATSSQVAEKAGVSQATVSMILNRRSNVSFSAETVEKVECAARELGYELPHRKNKSNTRKEKLIVVLCPTLTSPYYVLLLQGIESVANEKGYGVFTCNTQRDAGLEEKYLRMISTMDPQGIIYACNPHPDFQKKVEELARRIPLVIISNKEKTTTVDAINQDNTMVGRLMARHLLDLGHRDVAFITPPLTRRQWQRSRRVDGFVKEYEKEGLAGHVLIKAADESVDRTLPKMDSEYSMGYQLTMELLKEDRNFTAIAGQNDMMALGAIDALEESRIRVPKDVSVIGCDDTFYSGIRRLSLTTIDHFVALKGRDACDIIIRKIMMNDQFYSAGLQPTSLYNIEYTPKLITRKTTAYANTKRKIPDPDGMTEKIK</sequence>
<evidence type="ECO:0000313" key="6">
    <source>
        <dbReference type="EMBL" id="CUO26841.1"/>
    </source>
</evidence>
<dbReference type="InterPro" id="IPR001387">
    <property type="entry name" value="Cro/C1-type_HTH"/>
</dbReference>
<dbReference type="CDD" id="cd06267">
    <property type="entry name" value="PBP1_LacI_sugar_binding-like"/>
    <property type="match status" value="1"/>
</dbReference>
<dbReference type="InterPro" id="IPR000843">
    <property type="entry name" value="HTH_LacI"/>
</dbReference>
<reference evidence="17 18" key="2">
    <citation type="submission" date="2018-08" db="EMBL/GenBank/DDBJ databases">
        <title>A genome reference for cultivated species of the human gut microbiota.</title>
        <authorList>
            <person name="Zou Y."/>
            <person name="Xue W."/>
            <person name="Luo G."/>
        </authorList>
    </citation>
    <scope>NUCLEOTIDE SEQUENCE [LARGE SCALE GENOMIC DNA]</scope>
    <source>
        <strain evidence="11 19">AF14-23</strain>
        <strain evidence="10 24">AF25-21</strain>
        <strain evidence="9 20">AF29-2BH</strain>
        <strain evidence="15 25">AF37-6AC</strain>
        <strain evidence="14 22">AF39-4</strain>
        <strain evidence="13 21">AM18-2AC</strain>
        <strain evidence="12 23">AM29-25AC</strain>
        <strain evidence="8 17">OM03-6</strain>
        <strain evidence="7 18">OM06-11AA</strain>
    </source>
</reference>
<dbReference type="Proteomes" id="UP000265828">
    <property type="component" value="Unassembled WGS sequence"/>
</dbReference>
<dbReference type="Proteomes" id="UP000284024">
    <property type="component" value="Unassembled WGS sequence"/>
</dbReference>